<dbReference type="FunFam" id="3.40.50.300:FF:001091">
    <property type="entry name" value="Probable disease resistance protein At1g61300"/>
    <property type="match status" value="1"/>
</dbReference>
<keyword evidence="4" id="KW-1185">Reference proteome</keyword>
<dbReference type="Gene3D" id="3.40.50.300">
    <property type="entry name" value="P-loop containing nucleotide triphosphate hydrolases"/>
    <property type="match status" value="1"/>
</dbReference>
<dbReference type="PANTHER" id="PTHR33463:SF183">
    <property type="entry name" value="NB-ARC DOMAIN DISEASE RESISTANCE PROTEIN"/>
    <property type="match status" value="1"/>
</dbReference>
<dbReference type="CDD" id="cd00009">
    <property type="entry name" value="AAA"/>
    <property type="match status" value="1"/>
</dbReference>
<gene>
    <name evidence="3" type="ORF">IFM89_034674</name>
</gene>
<dbReference type="AlphaFoldDB" id="A0A835LQ58"/>
<sequence>MEPVTGEVAKSFITHGEPQNNNHLIRNTVETWLRQADRLFEEATQLNSEAGHINSWWEGWFSCSRFSLGRQAAKKIVDIQQLLVERSKFGDIVSDPKRAQSFGHEPVVDFETFASREASKSEVIAAVTTDENSLVGIYGMPGVGKTVLMKEIMAQLKEEKLFDEFVMVVVSQNPSLIKIQDAIAQRLDLKFEVGDEDVSIRAAKLSKRLKQGKKTLLLLDDVWEPMDFIKVGIPYKNVGNRCKVIFTTRIQEVCERMKMDKKIEVRVLSEVDSWNLFRKDSEITTDVLFGYMMGEKLIRDVDTFRGSKE</sequence>
<dbReference type="OrthoDB" id="664960at2759"/>
<keyword evidence="1" id="KW-0611">Plant defense</keyword>
<organism evidence="3 4">
    <name type="scientific">Coptis chinensis</name>
    <dbReference type="NCBI Taxonomy" id="261450"/>
    <lineage>
        <taxon>Eukaryota</taxon>
        <taxon>Viridiplantae</taxon>
        <taxon>Streptophyta</taxon>
        <taxon>Embryophyta</taxon>
        <taxon>Tracheophyta</taxon>
        <taxon>Spermatophyta</taxon>
        <taxon>Magnoliopsida</taxon>
        <taxon>Ranunculales</taxon>
        <taxon>Ranunculaceae</taxon>
        <taxon>Coptidoideae</taxon>
        <taxon>Coptis</taxon>
    </lineage>
</organism>
<evidence type="ECO:0000259" key="2">
    <source>
        <dbReference type="SMART" id="SM00382"/>
    </source>
</evidence>
<dbReference type="PRINTS" id="PR00364">
    <property type="entry name" value="DISEASERSIST"/>
</dbReference>
<dbReference type="PANTHER" id="PTHR33463">
    <property type="entry name" value="NB-ARC DOMAIN-CONTAINING PROTEIN-RELATED"/>
    <property type="match status" value="1"/>
</dbReference>
<dbReference type="Proteomes" id="UP000631114">
    <property type="component" value="Unassembled WGS sequence"/>
</dbReference>
<evidence type="ECO:0000313" key="4">
    <source>
        <dbReference type="Proteomes" id="UP000631114"/>
    </source>
</evidence>
<evidence type="ECO:0000256" key="1">
    <source>
        <dbReference type="ARBA" id="ARBA00022821"/>
    </source>
</evidence>
<dbReference type="EMBL" id="JADFTS010000006">
    <property type="protein sequence ID" value="KAF9603325.1"/>
    <property type="molecule type" value="Genomic_DNA"/>
</dbReference>
<reference evidence="3 4" key="1">
    <citation type="submission" date="2020-10" db="EMBL/GenBank/DDBJ databases">
        <title>The Coptis chinensis genome and diversification of protoberbering-type alkaloids.</title>
        <authorList>
            <person name="Wang B."/>
            <person name="Shu S."/>
            <person name="Song C."/>
            <person name="Liu Y."/>
        </authorList>
    </citation>
    <scope>NUCLEOTIDE SEQUENCE [LARGE SCALE GENOMIC DNA]</scope>
    <source>
        <strain evidence="3">HL-2020</strain>
        <tissue evidence="3">Leaf</tissue>
    </source>
</reference>
<accession>A0A835LQ58</accession>
<dbReference type="InterPro" id="IPR002182">
    <property type="entry name" value="NB-ARC"/>
</dbReference>
<dbReference type="SMART" id="SM00382">
    <property type="entry name" value="AAA"/>
    <property type="match status" value="1"/>
</dbReference>
<dbReference type="GO" id="GO:0006952">
    <property type="term" value="P:defense response"/>
    <property type="evidence" value="ECO:0007669"/>
    <property type="project" value="UniProtKB-KW"/>
</dbReference>
<dbReference type="InterPro" id="IPR050905">
    <property type="entry name" value="Plant_NBS-LRR"/>
</dbReference>
<comment type="caution">
    <text evidence="3">The sequence shown here is derived from an EMBL/GenBank/DDBJ whole genome shotgun (WGS) entry which is preliminary data.</text>
</comment>
<protein>
    <recommendedName>
        <fullName evidence="2">AAA+ ATPase domain-containing protein</fullName>
    </recommendedName>
</protein>
<evidence type="ECO:0000313" key="3">
    <source>
        <dbReference type="EMBL" id="KAF9603325.1"/>
    </source>
</evidence>
<name>A0A835LQ58_9MAGN</name>
<dbReference type="Pfam" id="PF00931">
    <property type="entry name" value="NB-ARC"/>
    <property type="match status" value="1"/>
</dbReference>
<feature type="domain" description="AAA+ ATPase" evidence="2">
    <location>
        <begin position="131"/>
        <end position="269"/>
    </location>
</feature>
<dbReference type="SUPFAM" id="SSF52540">
    <property type="entry name" value="P-loop containing nucleoside triphosphate hydrolases"/>
    <property type="match status" value="1"/>
</dbReference>
<dbReference type="GO" id="GO:0043531">
    <property type="term" value="F:ADP binding"/>
    <property type="evidence" value="ECO:0007669"/>
    <property type="project" value="InterPro"/>
</dbReference>
<dbReference type="InterPro" id="IPR003593">
    <property type="entry name" value="AAA+_ATPase"/>
</dbReference>
<dbReference type="InterPro" id="IPR027417">
    <property type="entry name" value="P-loop_NTPase"/>
</dbReference>
<proteinExistence type="predicted"/>